<keyword evidence="1" id="KW-0560">Oxidoreductase</keyword>
<dbReference type="AlphaFoldDB" id="A0A345HNP1"/>
<keyword evidence="4" id="KW-1185">Reference proteome</keyword>
<dbReference type="InterPro" id="IPR023210">
    <property type="entry name" value="NADP_OxRdtase_dom"/>
</dbReference>
<protein>
    <submittedName>
        <fullName evidence="3">Aldo/keto reductase</fullName>
    </submittedName>
</protein>
<dbReference type="Pfam" id="PF00248">
    <property type="entry name" value="Aldo_ket_red"/>
    <property type="match status" value="1"/>
</dbReference>
<dbReference type="KEGG" id="spad:DVK44_12000"/>
<dbReference type="RefSeq" id="WP_114659665.1">
    <property type="nucleotide sequence ID" value="NZ_CP031194.1"/>
</dbReference>
<gene>
    <name evidence="3" type="ORF">DVK44_12000</name>
</gene>
<evidence type="ECO:0000259" key="2">
    <source>
        <dbReference type="Pfam" id="PF00248"/>
    </source>
</evidence>
<evidence type="ECO:0000313" key="3">
    <source>
        <dbReference type="EMBL" id="AXG78315.1"/>
    </source>
</evidence>
<organism evidence="3 4">
    <name type="scientific">Streptomyces paludis</name>
    <dbReference type="NCBI Taxonomy" id="2282738"/>
    <lineage>
        <taxon>Bacteria</taxon>
        <taxon>Bacillati</taxon>
        <taxon>Actinomycetota</taxon>
        <taxon>Actinomycetes</taxon>
        <taxon>Kitasatosporales</taxon>
        <taxon>Streptomycetaceae</taxon>
        <taxon>Streptomyces</taxon>
    </lineage>
</organism>
<name>A0A345HNP1_9ACTN</name>
<dbReference type="GO" id="GO:0005737">
    <property type="term" value="C:cytoplasm"/>
    <property type="evidence" value="ECO:0007669"/>
    <property type="project" value="TreeGrafter"/>
</dbReference>
<sequence>MTQHTTNLPRRTLGGQGLQAGAIGLGTMGMTMAYGAPDEQGGVDTIRRAYELGVTLFDTAELYGLGTGSNEQLLGRAVKDFRDEILLATKFGFDLSDPARIGAAFDSRPEHIREVTESSLRHLGTDCIDVLYQHRVDPDVPIEDVAGTVGELIAEGKVRYFGLSEAGADTIRRAHAVHPVSVLQTEYSVFEREVEAEVLPVLRELGIGFVPYSPLGRGFLTDAVKPAAEYPADDMRRGDDRWQPGNYEKNLAAVRELTALAESKGIKVTQLALAWLLAQGDDIVPIPGTRSPRRLEENVAAAQTTLTPQDLTRITEILPHGAAGSRYSEAMMPTWR</sequence>
<dbReference type="SUPFAM" id="SSF51430">
    <property type="entry name" value="NAD(P)-linked oxidoreductase"/>
    <property type="match status" value="1"/>
</dbReference>
<dbReference type="EMBL" id="CP031194">
    <property type="protein sequence ID" value="AXG78315.1"/>
    <property type="molecule type" value="Genomic_DNA"/>
</dbReference>
<evidence type="ECO:0000256" key="1">
    <source>
        <dbReference type="ARBA" id="ARBA00023002"/>
    </source>
</evidence>
<dbReference type="GO" id="GO:0016491">
    <property type="term" value="F:oxidoreductase activity"/>
    <property type="evidence" value="ECO:0007669"/>
    <property type="project" value="UniProtKB-KW"/>
</dbReference>
<evidence type="ECO:0000313" key="4">
    <source>
        <dbReference type="Proteomes" id="UP000253868"/>
    </source>
</evidence>
<proteinExistence type="predicted"/>
<feature type="domain" description="NADP-dependent oxidoreductase" evidence="2">
    <location>
        <begin position="22"/>
        <end position="318"/>
    </location>
</feature>
<reference evidence="4" key="1">
    <citation type="submission" date="2018-07" db="EMBL/GenBank/DDBJ databases">
        <authorList>
            <person name="Zhao J."/>
        </authorList>
    </citation>
    <scope>NUCLEOTIDE SEQUENCE [LARGE SCALE GENOMIC DNA]</scope>
    <source>
        <strain evidence="4">GSSD-12</strain>
    </source>
</reference>
<dbReference type="PANTHER" id="PTHR43625">
    <property type="entry name" value="AFLATOXIN B1 ALDEHYDE REDUCTASE"/>
    <property type="match status" value="1"/>
</dbReference>
<dbReference type="Proteomes" id="UP000253868">
    <property type="component" value="Chromosome"/>
</dbReference>
<dbReference type="PANTHER" id="PTHR43625:SF99">
    <property type="entry name" value="ALDO-KETO REDUCTASE 1-RELATED"/>
    <property type="match status" value="1"/>
</dbReference>
<dbReference type="OrthoDB" id="9768793at2"/>
<dbReference type="InterPro" id="IPR050791">
    <property type="entry name" value="Aldo-Keto_reductase"/>
</dbReference>
<dbReference type="Gene3D" id="3.20.20.100">
    <property type="entry name" value="NADP-dependent oxidoreductase domain"/>
    <property type="match status" value="1"/>
</dbReference>
<dbReference type="CDD" id="cd19076">
    <property type="entry name" value="AKR_AKR13A_13D"/>
    <property type="match status" value="1"/>
</dbReference>
<accession>A0A345HNP1</accession>
<dbReference type="InterPro" id="IPR036812">
    <property type="entry name" value="NAD(P)_OxRdtase_dom_sf"/>
</dbReference>